<dbReference type="PANTHER" id="PTHR31252">
    <property type="entry name" value="DUF4419 DOMAIN-CONTAINING PROTEIN"/>
    <property type="match status" value="1"/>
</dbReference>
<name>A0A0B7K8G3_BIOOC</name>
<protein>
    <submittedName>
        <fullName evidence="1">Uncharacterized protein</fullName>
    </submittedName>
</protein>
<dbReference type="Pfam" id="PF14388">
    <property type="entry name" value="DUF4419"/>
    <property type="match status" value="1"/>
</dbReference>
<accession>A0A0B7K8G3</accession>
<reference evidence="1" key="1">
    <citation type="submission" date="2015-01" db="EMBL/GenBank/DDBJ databases">
        <authorList>
            <person name="Durling Mikael"/>
        </authorList>
    </citation>
    <scope>NUCLEOTIDE SEQUENCE</scope>
</reference>
<sequence length="429" mass="48144">MPVTIKPQPEKVGSNTDPIAKSSQDLFHQISKSWTIELDGDDILGETIQSNKKIGRDDRPIVHSSLVDLDQPSGHALVPYGNGFVEGILRAFQQDLHLVLRPDDVWLAILIQFSLFVNGNSEDLRHTIVRHEGKETINIVTPSSSLGELDLDWISERVISKMQGFLADEQIVDWLLPQFSTSTTQDKTVAAMTLMATIKSYFEYRITLGCGFPSVTLEGNKEDWEDISKRVQKFAQYGTETTLWSTYLGKVLDKMIASFDRPEDPKIKEFWMQACHAAGYEGSGDIETLSGWITAFCFWDEKGMIQVYSDKSLRGLPSEIDHKRLILDDILFPIIRRSDIPKSVSDVPVVIDDLDSGLTYYTTLISGLLGMEATKADNTFDSGFTQFQPRSGWWMVIDRMEPKISINPAIPALLFPSISLPLVNSVCTL</sequence>
<evidence type="ECO:0000313" key="1">
    <source>
        <dbReference type="EMBL" id="CEO51245.1"/>
    </source>
</evidence>
<dbReference type="EMBL" id="CDPU01000022">
    <property type="protein sequence ID" value="CEO51245.1"/>
    <property type="molecule type" value="Genomic_DNA"/>
</dbReference>
<organism evidence="1">
    <name type="scientific">Bionectria ochroleuca</name>
    <name type="common">Gliocladium roseum</name>
    <dbReference type="NCBI Taxonomy" id="29856"/>
    <lineage>
        <taxon>Eukaryota</taxon>
        <taxon>Fungi</taxon>
        <taxon>Dikarya</taxon>
        <taxon>Ascomycota</taxon>
        <taxon>Pezizomycotina</taxon>
        <taxon>Sordariomycetes</taxon>
        <taxon>Hypocreomycetidae</taxon>
        <taxon>Hypocreales</taxon>
        <taxon>Bionectriaceae</taxon>
        <taxon>Clonostachys</taxon>
    </lineage>
</organism>
<dbReference type="PANTHER" id="PTHR31252:SF11">
    <property type="entry name" value="DUF4419 DOMAIN-CONTAINING PROTEIN"/>
    <property type="match status" value="1"/>
</dbReference>
<proteinExistence type="predicted"/>
<dbReference type="AlphaFoldDB" id="A0A0B7K8G3"/>
<dbReference type="InterPro" id="IPR025533">
    <property type="entry name" value="DUF4419"/>
</dbReference>
<gene>
    <name evidence="1" type="ORF">BN869_000007303_1</name>
</gene>